<sequence length="897" mass="103921">MSEFILNYLNILKDSHPMFRYSLLTGGDYEPYVHQAEIFYRTLSRDPVRFLVADDVGLGKTIEGIMIIDQLVKNRGVKKILLIVPKVLVDQWLYELRRFTKEWKLSPIDYRNNRSLSFEDGIYIVSVDTLKRTNHMNKFLSASWDLIMVDEIHKIGIIGNKENQRYTALASLVSKNPNSHFIGLSATPHKGNDNDYIKRLVLIDPYMRDVDDQILRSTVRAIILKRNKDNVNKVYEKEDIFPKAYFVQYLAEPTEDEKKYYTLIRELSLSIIKEYYNNVGKQPKALQLLAFNIGRRSLSSPLAGLITFEHIIENRRTKLNEEEIIDEAEEYAEEEDVGESIEPDDIANKLAEINEPYLSRFKDFIPNLIDSAKKVMEDDTRIKALINLVNTHLSKGDKIIVFTEYKDTANYINRKLKESLNLTDNEIKIASSDTVNQEGIDNIKKWLEGKGKKILVATDVASEGLNLQTANVIIHYEIPLSIVRFEQRNGRVWRLKQTKPVYVYYISLKIDLEQALLENYYNKLLSITKGTGSNDKVVDAVIYQGVTVNRVFDLSEDKETIPVYAVYNDPKNEKEQITPIKVWEAALQGNMDELVNSLLKRIKILKETMKKFALFERMQGAVINEINSVREISGFENRKNLNRSIKSFLEQFINYYKGSFSNNQIVMPSKQFIDQYDDNRVGKNIYLLYSLISRFSKYNKKYVICDSLDYNIYILDTNVETKSKRGLIHIPIIIDSKGNIIKESEFIENILPQLLFCNKVYPSEVVVNDNSWIYKVINYVQEKLYYLEQQFVSYRQRRGRDNWIPSSREDLKVNVSIPNAVIIGVKGHSEDVNNETIKALESQGWKITLGDKIRAEGKGEVRYIKIVSPLDMLRNSKEDSWNYTYVNGVLVGVKSGI</sequence>
<protein>
    <submittedName>
        <fullName evidence="7">Helicase</fullName>
    </submittedName>
</protein>
<dbReference type="GO" id="GO:0004386">
    <property type="term" value="F:helicase activity"/>
    <property type="evidence" value="ECO:0007669"/>
    <property type="project" value="UniProtKB-KW"/>
</dbReference>
<keyword evidence="1" id="KW-0547">Nucleotide-binding</keyword>
<dbReference type="AlphaFoldDB" id="A0A2U9IH91"/>
<feature type="domain" description="Helicase ATP-binding" evidence="5">
    <location>
        <begin position="41"/>
        <end position="206"/>
    </location>
</feature>
<dbReference type="PANTHER" id="PTHR45766">
    <property type="entry name" value="DNA ANNEALING HELICASE AND ENDONUCLEASE ZRANB3 FAMILY MEMBER"/>
    <property type="match status" value="1"/>
</dbReference>
<keyword evidence="3 7" id="KW-0347">Helicase</keyword>
<dbReference type="InterPro" id="IPR014001">
    <property type="entry name" value="Helicase_ATP-bd"/>
</dbReference>
<dbReference type="Pfam" id="PF00271">
    <property type="entry name" value="Helicase_C"/>
    <property type="match status" value="1"/>
</dbReference>
<organism evidence="7 8">
    <name type="scientific">Acidianus brierleyi</name>
    <dbReference type="NCBI Taxonomy" id="41673"/>
    <lineage>
        <taxon>Archaea</taxon>
        <taxon>Thermoproteota</taxon>
        <taxon>Thermoprotei</taxon>
        <taxon>Sulfolobales</taxon>
        <taxon>Sulfolobaceae</taxon>
        <taxon>Acidianus</taxon>
    </lineage>
</organism>
<dbReference type="GO" id="GO:0016787">
    <property type="term" value="F:hydrolase activity"/>
    <property type="evidence" value="ECO:0007669"/>
    <property type="project" value="UniProtKB-KW"/>
</dbReference>
<evidence type="ECO:0000259" key="6">
    <source>
        <dbReference type="PROSITE" id="PS51194"/>
    </source>
</evidence>
<reference evidence="7 8" key="1">
    <citation type="submission" date="2018-05" db="EMBL/GenBank/DDBJ databases">
        <title>Complete Genome Sequences of Extremely Thermoacidophilic, Metal-Mobilizing Type-Strain Members of the Archaeal Family Sulfolobaceae: Acidianus brierleyi DSM-1651T, Acidianus sulfidivorans DSM-18786T, Metallosphaera hakonensis DSM-7519T, and Metallosphaera prunae DSM-10039T.</title>
        <authorList>
            <person name="Counts J.A."/>
            <person name="Kelly R.M."/>
        </authorList>
    </citation>
    <scope>NUCLEOTIDE SEQUENCE [LARGE SCALE GENOMIC DNA]</scope>
    <source>
        <strain evidence="7 8">DSM 1651</strain>
    </source>
</reference>
<dbReference type="CDD" id="cd18011">
    <property type="entry name" value="DEXDc_RapA"/>
    <property type="match status" value="1"/>
</dbReference>
<dbReference type="PANTHER" id="PTHR45766:SF6">
    <property type="entry name" value="SWI_SNF-RELATED MATRIX-ASSOCIATED ACTIN-DEPENDENT REGULATOR OF CHROMATIN SUBFAMILY A-LIKE PROTEIN 1"/>
    <property type="match status" value="1"/>
</dbReference>
<dbReference type="KEGG" id="abri:DFR85_13300"/>
<dbReference type="GO" id="GO:0005524">
    <property type="term" value="F:ATP binding"/>
    <property type="evidence" value="ECO:0007669"/>
    <property type="project" value="InterPro"/>
</dbReference>
<keyword evidence="4" id="KW-0067">ATP-binding</keyword>
<dbReference type="GO" id="GO:0140097">
    <property type="term" value="F:catalytic activity, acting on DNA"/>
    <property type="evidence" value="ECO:0007669"/>
    <property type="project" value="UniProtKB-ARBA"/>
</dbReference>
<dbReference type="SUPFAM" id="SSF52540">
    <property type="entry name" value="P-loop containing nucleoside triphosphate hydrolases"/>
    <property type="match status" value="1"/>
</dbReference>
<evidence type="ECO:0000256" key="2">
    <source>
        <dbReference type="ARBA" id="ARBA00022801"/>
    </source>
</evidence>
<evidence type="ECO:0000256" key="1">
    <source>
        <dbReference type="ARBA" id="ARBA00022741"/>
    </source>
</evidence>
<keyword evidence="2" id="KW-0378">Hydrolase</keyword>
<dbReference type="OrthoDB" id="41184at2157"/>
<gene>
    <name evidence="7" type="ORF">DFR85_13300</name>
</gene>
<dbReference type="PROSITE" id="PS51192">
    <property type="entry name" value="HELICASE_ATP_BIND_1"/>
    <property type="match status" value="1"/>
</dbReference>
<dbReference type="GO" id="GO:0003677">
    <property type="term" value="F:DNA binding"/>
    <property type="evidence" value="ECO:0007669"/>
    <property type="project" value="InterPro"/>
</dbReference>
<dbReference type="Gene3D" id="3.40.50.10810">
    <property type="entry name" value="Tandem AAA-ATPase domain"/>
    <property type="match status" value="1"/>
</dbReference>
<evidence type="ECO:0000313" key="7">
    <source>
        <dbReference type="EMBL" id="AWR95422.1"/>
    </source>
</evidence>
<dbReference type="EMBL" id="CP029289">
    <property type="protein sequence ID" value="AWR95422.1"/>
    <property type="molecule type" value="Genomic_DNA"/>
</dbReference>
<evidence type="ECO:0000256" key="3">
    <source>
        <dbReference type="ARBA" id="ARBA00022806"/>
    </source>
</evidence>
<dbReference type="InterPro" id="IPR057342">
    <property type="entry name" value="DEXDc_RapA"/>
</dbReference>
<dbReference type="InterPro" id="IPR038718">
    <property type="entry name" value="SNF2-like_sf"/>
</dbReference>
<keyword evidence="8" id="KW-1185">Reference proteome</keyword>
<dbReference type="InterPro" id="IPR027417">
    <property type="entry name" value="P-loop_NTPase"/>
</dbReference>
<dbReference type="Proteomes" id="UP000248044">
    <property type="component" value="Chromosome"/>
</dbReference>
<dbReference type="PROSITE" id="PS51194">
    <property type="entry name" value="HELICASE_CTER"/>
    <property type="match status" value="1"/>
</dbReference>
<dbReference type="GeneID" id="36833150"/>
<feature type="domain" description="Helicase C-terminal" evidence="6">
    <location>
        <begin position="381"/>
        <end position="541"/>
    </location>
</feature>
<accession>A0A2U9IH91</accession>
<evidence type="ECO:0000256" key="4">
    <source>
        <dbReference type="ARBA" id="ARBA00022840"/>
    </source>
</evidence>
<dbReference type="Gene3D" id="3.40.50.300">
    <property type="entry name" value="P-loop containing nucleotide triphosphate hydrolases"/>
    <property type="match status" value="1"/>
</dbReference>
<dbReference type="Pfam" id="PF04851">
    <property type="entry name" value="ResIII"/>
    <property type="match status" value="1"/>
</dbReference>
<dbReference type="InterPro" id="IPR049730">
    <property type="entry name" value="SNF2/RAD54-like_C"/>
</dbReference>
<evidence type="ECO:0000259" key="5">
    <source>
        <dbReference type="PROSITE" id="PS51192"/>
    </source>
</evidence>
<dbReference type="InterPro" id="IPR001650">
    <property type="entry name" value="Helicase_C-like"/>
</dbReference>
<proteinExistence type="predicted"/>
<dbReference type="RefSeq" id="WP_110271300.1">
    <property type="nucleotide sequence ID" value="NZ_CP029289.2"/>
</dbReference>
<evidence type="ECO:0000313" key="8">
    <source>
        <dbReference type="Proteomes" id="UP000248044"/>
    </source>
</evidence>
<name>A0A2U9IH91_9CREN</name>
<dbReference type="InterPro" id="IPR006935">
    <property type="entry name" value="Helicase/UvrB_N"/>
</dbReference>
<dbReference type="CDD" id="cd18793">
    <property type="entry name" value="SF2_C_SNF"/>
    <property type="match status" value="1"/>
</dbReference>
<dbReference type="SMART" id="SM00490">
    <property type="entry name" value="HELICc"/>
    <property type="match status" value="1"/>
</dbReference>
<dbReference type="SMART" id="SM00487">
    <property type="entry name" value="DEXDc"/>
    <property type="match status" value="1"/>
</dbReference>